<accession>A0A852ZLN3</accession>
<reference evidence="4 5" key="1">
    <citation type="submission" date="2020-07" db="EMBL/GenBank/DDBJ databases">
        <title>Sequencing the genomes of 1000 actinobacteria strains.</title>
        <authorList>
            <person name="Klenk H.-P."/>
        </authorList>
    </citation>
    <scope>NUCLEOTIDE SEQUENCE [LARGE SCALE GENOMIC DNA]</scope>
    <source>
        <strain evidence="4 5">DSM 18448</strain>
    </source>
</reference>
<dbReference type="PANTHER" id="PTHR43318:SF1">
    <property type="entry name" value="POLYSACCHARIDE BIOSYNTHESIS PROTEIN EPSC-RELATED"/>
    <property type="match status" value="1"/>
</dbReference>
<dbReference type="SUPFAM" id="SSF51735">
    <property type="entry name" value="NAD(P)-binding Rossmann-fold domains"/>
    <property type="match status" value="2"/>
</dbReference>
<keyword evidence="2" id="KW-0812">Transmembrane</keyword>
<feature type="transmembrane region" description="Helical" evidence="2">
    <location>
        <begin position="26"/>
        <end position="47"/>
    </location>
</feature>
<dbReference type="EMBL" id="JACBZH010000001">
    <property type="protein sequence ID" value="NYH90100.1"/>
    <property type="molecule type" value="Genomic_DNA"/>
</dbReference>
<feature type="transmembrane region" description="Helical" evidence="2">
    <location>
        <begin position="122"/>
        <end position="141"/>
    </location>
</feature>
<protein>
    <submittedName>
        <fullName evidence="4">FlaA1/EpsC-like NDP-sugar epimerase</fullName>
    </submittedName>
</protein>
<dbReference type="Pfam" id="PF02719">
    <property type="entry name" value="Polysacc_synt_2"/>
    <property type="match status" value="1"/>
</dbReference>
<evidence type="ECO:0000259" key="3">
    <source>
        <dbReference type="Pfam" id="PF02719"/>
    </source>
</evidence>
<sequence length="630" mass="66920">MGAHYDAAGYGGIRVKRELRTLARRPVVLVGLDGAAWLLSMATFAALRMDVAEGNGPVPWGGVITLGLAATMLEAAFGWVVRLHQGRATMGSFEEMLLLGGVTGSVGIVIVIANAVASEPLVPRSVPVAASFMTFALVAWWRAGWRRYREIGGRNHADTGSTPVLIFGAGDGGSQLVDSMLRDSKRTWRPVGLLDDDPHKRFRRLRGVPVLGTFGDLAGVVAQTGCRKLVVAIPSAGAQLMRTVESRATALGLDLKVLPGVAELLNGQVAVSDMRSLEMGDLLGRHQIDTDVGAVAGYLTGQRVLVTGAGGSIGAELCRQIHRFAPAQLIMLDRDESALHAVQLSIQGRAMLDTPDVVLADIRDTQQILDILEKRRPEVVFHAAALKHLPMLEQYPAEAVKTNVWGTLAVLDAAKAAGVRRFVNISTDKAANPVSVLGYSKRIAEGLTAAAALDTGETFLSVRFGNVLGSRGSVLTAFTAQIAAGGPVTVTDPEVTRYFMTVQEAVQLVIQAAAIGEAGEALVLDMGAPVHIDDVARRLIEMSGRPIEVVYTGLRQGEKVHEELFGAGEPDRRPVHPLVSHIAVPAVEPATVQAIDLWSGPEAVMETLRETCEKMSAGVSTRSVPSSVSR</sequence>
<dbReference type="Proteomes" id="UP000579605">
    <property type="component" value="Unassembled WGS sequence"/>
</dbReference>
<dbReference type="Gene3D" id="3.40.50.720">
    <property type="entry name" value="NAD(P)-binding Rossmann-like Domain"/>
    <property type="match status" value="2"/>
</dbReference>
<evidence type="ECO:0000256" key="1">
    <source>
        <dbReference type="ARBA" id="ARBA00007430"/>
    </source>
</evidence>
<gene>
    <name evidence="4" type="ORF">F4554_002738</name>
</gene>
<feature type="transmembrane region" description="Helical" evidence="2">
    <location>
        <begin position="59"/>
        <end position="84"/>
    </location>
</feature>
<dbReference type="Pfam" id="PF13727">
    <property type="entry name" value="CoA_binding_3"/>
    <property type="match status" value="1"/>
</dbReference>
<name>A0A852ZLN3_9ACTN</name>
<dbReference type="RefSeq" id="WP_238341293.1">
    <property type="nucleotide sequence ID" value="NZ_BAAARR010000024.1"/>
</dbReference>
<evidence type="ECO:0000313" key="4">
    <source>
        <dbReference type="EMBL" id="NYH90100.1"/>
    </source>
</evidence>
<keyword evidence="5" id="KW-1185">Reference proteome</keyword>
<comment type="caution">
    <text evidence="4">The sequence shown here is derived from an EMBL/GenBank/DDBJ whole genome shotgun (WGS) entry which is preliminary data.</text>
</comment>
<evidence type="ECO:0000313" key="5">
    <source>
        <dbReference type="Proteomes" id="UP000579605"/>
    </source>
</evidence>
<dbReference type="PANTHER" id="PTHR43318">
    <property type="entry name" value="UDP-N-ACETYLGLUCOSAMINE 4,6-DEHYDRATASE"/>
    <property type="match status" value="1"/>
</dbReference>
<dbReference type="InterPro" id="IPR051203">
    <property type="entry name" value="Polysaccharide_Synthase-Rel"/>
</dbReference>
<organism evidence="4 5">
    <name type="scientific">Actinopolymorpha rutila</name>
    <dbReference type="NCBI Taxonomy" id="446787"/>
    <lineage>
        <taxon>Bacteria</taxon>
        <taxon>Bacillati</taxon>
        <taxon>Actinomycetota</taxon>
        <taxon>Actinomycetes</taxon>
        <taxon>Propionibacteriales</taxon>
        <taxon>Actinopolymorphaceae</taxon>
        <taxon>Actinopolymorpha</taxon>
    </lineage>
</organism>
<feature type="transmembrane region" description="Helical" evidence="2">
    <location>
        <begin position="96"/>
        <end position="116"/>
    </location>
</feature>
<dbReference type="CDD" id="cd05237">
    <property type="entry name" value="UDP_invert_4-6DH_SDR_e"/>
    <property type="match status" value="1"/>
</dbReference>
<dbReference type="InterPro" id="IPR003869">
    <property type="entry name" value="Polysac_CapD-like"/>
</dbReference>
<comment type="similarity">
    <text evidence="1">Belongs to the polysaccharide synthase family.</text>
</comment>
<keyword evidence="2" id="KW-1133">Transmembrane helix</keyword>
<dbReference type="InterPro" id="IPR036291">
    <property type="entry name" value="NAD(P)-bd_dom_sf"/>
</dbReference>
<proteinExistence type="inferred from homology"/>
<dbReference type="AlphaFoldDB" id="A0A852ZLN3"/>
<keyword evidence="2" id="KW-0472">Membrane</keyword>
<feature type="domain" description="Polysaccharide biosynthesis protein CapD-like" evidence="3">
    <location>
        <begin position="304"/>
        <end position="576"/>
    </location>
</feature>
<evidence type="ECO:0000256" key="2">
    <source>
        <dbReference type="SAM" id="Phobius"/>
    </source>
</evidence>